<comment type="caution">
    <text evidence="1">The sequence shown here is derived from an EMBL/GenBank/DDBJ whole genome shotgun (WGS) entry which is preliminary data.</text>
</comment>
<organism evidence="1 2">
    <name type="scientific">Rhizobium azibense</name>
    <dbReference type="NCBI Taxonomy" id="1136135"/>
    <lineage>
        <taxon>Bacteria</taxon>
        <taxon>Pseudomonadati</taxon>
        <taxon>Pseudomonadota</taxon>
        <taxon>Alphaproteobacteria</taxon>
        <taxon>Hyphomicrobiales</taxon>
        <taxon>Rhizobiaceae</taxon>
        <taxon>Rhizobium/Agrobacterium group</taxon>
        <taxon>Rhizobium</taxon>
    </lineage>
</organism>
<dbReference type="AlphaFoldDB" id="A0A4R3QMQ9"/>
<evidence type="ECO:0000313" key="1">
    <source>
        <dbReference type="EMBL" id="TCU22504.1"/>
    </source>
</evidence>
<dbReference type="EMBL" id="SMBJ01000009">
    <property type="protein sequence ID" value="TCU22504.1"/>
    <property type="molecule type" value="Genomic_DNA"/>
</dbReference>
<name>A0A4R3QMQ9_9HYPH</name>
<evidence type="ECO:0000313" key="2">
    <source>
        <dbReference type="Proteomes" id="UP000295547"/>
    </source>
</evidence>
<keyword evidence="2" id="KW-1185">Reference proteome</keyword>
<protein>
    <submittedName>
        <fullName evidence="1">Uncharacterized protein</fullName>
    </submittedName>
</protein>
<proteinExistence type="predicted"/>
<dbReference type="RefSeq" id="WP_132661578.1">
    <property type="nucleotide sequence ID" value="NZ_SMBJ01000009.1"/>
</dbReference>
<gene>
    <name evidence="1" type="ORF">EV130_109301</name>
</gene>
<reference evidence="1 2" key="1">
    <citation type="submission" date="2019-03" db="EMBL/GenBank/DDBJ databases">
        <title>Genomic Encyclopedia of Type Strains, Phase IV (KMG-V): Genome sequencing to study the core and pangenomes of soil and plant-associated prokaryotes.</title>
        <authorList>
            <person name="Whitman W."/>
        </authorList>
    </citation>
    <scope>NUCLEOTIDE SEQUENCE [LARGE SCALE GENOMIC DNA]</scope>
    <source>
        <strain evidence="1 2">Gr42</strain>
    </source>
</reference>
<accession>A0A4R3QMQ9</accession>
<sequence>MRAIQTLLNDGSGWGTVVLPATSKWQQWRNVLVLADEPNGNFPPEGDLGIVTYEVSFGPTADVSRVFALSNSMALARPPGSACGH</sequence>
<dbReference type="Proteomes" id="UP000295547">
    <property type="component" value="Unassembled WGS sequence"/>
</dbReference>